<evidence type="ECO:0000259" key="6">
    <source>
        <dbReference type="PROSITE" id="PS51296"/>
    </source>
</evidence>
<proteinExistence type="predicted"/>
<dbReference type="OrthoDB" id="9795104at2"/>
<evidence type="ECO:0000256" key="5">
    <source>
        <dbReference type="SAM" id="MobiDB-lite"/>
    </source>
</evidence>
<evidence type="ECO:0000313" key="7">
    <source>
        <dbReference type="EMBL" id="QDP95984.1"/>
    </source>
</evidence>
<feature type="compositionally biased region" description="Basic residues" evidence="5">
    <location>
        <begin position="1"/>
        <end position="10"/>
    </location>
</feature>
<keyword evidence="4" id="KW-0411">Iron-sulfur</keyword>
<dbReference type="GO" id="GO:0016705">
    <property type="term" value="F:oxidoreductase activity, acting on paired donors, with incorporation or reduction of molecular oxygen"/>
    <property type="evidence" value="ECO:0007669"/>
    <property type="project" value="UniProtKB-ARBA"/>
</dbReference>
<dbReference type="PROSITE" id="PS51296">
    <property type="entry name" value="RIESKE"/>
    <property type="match status" value="1"/>
</dbReference>
<dbReference type="CDD" id="cd03467">
    <property type="entry name" value="Rieske"/>
    <property type="match status" value="1"/>
</dbReference>
<accession>A0A516PXT3</accession>
<dbReference type="GO" id="GO:0004497">
    <property type="term" value="F:monooxygenase activity"/>
    <property type="evidence" value="ECO:0007669"/>
    <property type="project" value="UniProtKB-ARBA"/>
</dbReference>
<keyword evidence="1" id="KW-0001">2Fe-2S</keyword>
<evidence type="ECO:0000256" key="2">
    <source>
        <dbReference type="ARBA" id="ARBA00022723"/>
    </source>
</evidence>
<name>A0A516PXT3_9ACTN</name>
<evidence type="ECO:0000256" key="4">
    <source>
        <dbReference type="ARBA" id="ARBA00023014"/>
    </source>
</evidence>
<dbReference type="KEGG" id="mik:FOE78_08810"/>
<evidence type="ECO:0000313" key="8">
    <source>
        <dbReference type="Proteomes" id="UP000319263"/>
    </source>
</evidence>
<organism evidence="7 8">
    <name type="scientific">Microlunatus elymi</name>
    <dbReference type="NCBI Taxonomy" id="2596828"/>
    <lineage>
        <taxon>Bacteria</taxon>
        <taxon>Bacillati</taxon>
        <taxon>Actinomycetota</taxon>
        <taxon>Actinomycetes</taxon>
        <taxon>Propionibacteriales</taxon>
        <taxon>Propionibacteriaceae</taxon>
        <taxon>Microlunatus</taxon>
    </lineage>
</organism>
<evidence type="ECO:0000256" key="3">
    <source>
        <dbReference type="ARBA" id="ARBA00023004"/>
    </source>
</evidence>
<keyword evidence="3" id="KW-0408">Iron</keyword>
<dbReference type="GO" id="GO:0051537">
    <property type="term" value="F:2 iron, 2 sulfur cluster binding"/>
    <property type="evidence" value="ECO:0007669"/>
    <property type="project" value="UniProtKB-KW"/>
</dbReference>
<protein>
    <submittedName>
        <fullName evidence="7">Rieske 2Fe-2S domain-containing protein</fullName>
    </submittedName>
</protein>
<sequence>MRRRITHRSRALPSSSPSDDCQRATRRPSRMTAYEIARPADVSDRGVLLVTLGDLEIGLYRVGDTVRAWRNHCPHLAASVCRGNITGTMLTTNVYEYQYGREGEILQRPWHGWEFDLEAGRHLAPGSSARLRSYPTEVVEGIVLLHLRSSPGQFPARLLTPHTAAPRLTTQT</sequence>
<feature type="region of interest" description="Disordered" evidence="5">
    <location>
        <begin position="1"/>
        <end position="28"/>
    </location>
</feature>
<evidence type="ECO:0000256" key="1">
    <source>
        <dbReference type="ARBA" id="ARBA00022714"/>
    </source>
</evidence>
<dbReference type="InterPro" id="IPR017941">
    <property type="entry name" value="Rieske_2Fe-2S"/>
</dbReference>
<dbReference type="Pfam" id="PF00355">
    <property type="entry name" value="Rieske"/>
    <property type="match status" value="1"/>
</dbReference>
<keyword evidence="8" id="KW-1185">Reference proteome</keyword>
<reference evidence="7 8" key="1">
    <citation type="submission" date="2019-07" db="EMBL/GenBank/DDBJ databases">
        <title>Microlunatus dokdonensis sp. nov. isolated from the rhizospheric soil of the wild plant Elymus tsukushiensis.</title>
        <authorList>
            <person name="Ghim S.-Y."/>
            <person name="Hwang Y.-J."/>
            <person name="Son J.-S."/>
            <person name="Shin J.-H."/>
        </authorList>
    </citation>
    <scope>NUCLEOTIDE SEQUENCE [LARGE SCALE GENOMIC DNA]</scope>
    <source>
        <strain evidence="7 8">KUDC0627</strain>
    </source>
</reference>
<dbReference type="EMBL" id="CP041692">
    <property type="protein sequence ID" value="QDP95984.1"/>
    <property type="molecule type" value="Genomic_DNA"/>
</dbReference>
<gene>
    <name evidence="7" type="ORF">FOE78_08810</name>
</gene>
<dbReference type="InterPro" id="IPR036922">
    <property type="entry name" value="Rieske_2Fe-2S_sf"/>
</dbReference>
<keyword evidence="2" id="KW-0479">Metal-binding</keyword>
<dbReference type="Gene3D" id="2.102.10.10">
    <property type="entry name" value="Rieske [2Fe-2S] iron-sulphur domain"/>
    <property type="match status" value="1"/>
</dbReference>
<dbReference type="SUPFAM" id="SSF50022">
    <property type="entry name" value="ISP domain"/>
    <property type="match status" value="1"/>
</dbReference>
<dbReference type="AlphaFoldDB" id="A0A516PXT3"/>
<dbReference type="Proteomes" id="UP000319263">
    <property type="component" value="Chromosome"/>
</dbReference>
<dbReference type="GO" id="GO:0046872">
    <property type="term" value="F:metal ion binding"/>
    <property type="evidence" value="ECO:0007669"/>
    <property type="project" value="UniProtKB-KW"/>
</dbReference>
<feature type="domain" description="Rieske" evidence="6">
    <location>
        <begin position="34"/>
        <end position="145"/>
    </location>
</feature>